<dbReference type="SMART" id="SM00530">
    <property type="entry name" value="HTH_XRE"/>
    <property type="match status" value="1"/>
</dbReference>
<dbReference type="RefSeq" id="WP_168888256.1">
    <property type="nucleotide sequence ID" value="NZ_JABAHY010000014.1"/>
</dbReference>
<proteinExistence type="predicted"/>
<dbReference type="EMBL" id="JABAHY010000014">
    <property type="protein sequence ID" value="NLS10770.1"/>
    <property type="molecule type" value="Genomic_DNA"/>
</dbReference>
<gene>
    <name evidence="3" type="ORF">HGQ17_12360</name>
</gene>
<protein>
    <submittedName>
        <fullName evidence="3">HigA family addiction module antidote protein</fullName>
    </submittedName>
</protein>
<dbReference type="InterPro" id="IPR001387">
    <property type="entry name" value="Cro/C1-type_HTH"/>
</dbReference>
<dbReference type="NCBIfam" id="TIGR02607">
    <property type="entry name" value="antidote_HigA"/>
    <property type="match status" value="1"/>
</dbReference>
<dbReference type="PANTHER" id="PTHR36924">
    <property type="entry name" value="ANTITOXIN HIGA-1"/>
    <property type="match status" value="1"/>
</dbReference>
<dbReference type="SUPFAM" id="SSF47413">
    <property type="entry name" value="lambda repressor-like DNA-binding domains"/>
    <property type="match status" value="1"/>
</dbReference>
<dbReference type="GO" id="GO:0003677">
    <property type="term" value="F:DNA binding"/>
    <property type="evidence" value="ECO:0007669"/>
    <property type="project" value="UniProtKB-KW"/>
</dbReference>
<organism evidence="3 4">
    <name type="scientific">Nesterenkonia sedimenti</name>
    <dbReference type="NCBI Taxonomy" id="1463632"/>
    <lineage>
        <taxon>Bacteria</taxon>
        <taxon>Bacillati</taxon>
        <taxon>Actinomycetota</taxon>
        <taxon>Actinomycetes</taxon>
        <taxon>Micrococcales</taxon>
        <taxon>Micrococcaceae</taxon>
        <taxon>Nesterenkonia</taxon>
    </lineage>
</organism>
<dbReference type="Pfam" id="PF01381">
    <property type="entry name" value="HTH_3"/>
    <property type="match status" value="1"/>
</dbReference>
<name>A0A7X8TLG3_9MICC</name>
<feature type="domain" description="HTH cro/C1-type" evidence="2">
    <location>
        <begin position="14"/>
        <end position="68"/>
    </location>
</feature>
<keyword evidence="1" id="KW-0238">DNA-binding</keyword>
<evidence type="ECO:0000313" key="4">
    <source>
        <dbReference type="Proteomes" id="UP000523139"/>
    </source>
</evidence>
<keyword evidence="4" id="KW-1185">Reference proteome</keyword>
<sequence>MSLTHHAHPGEILLEDFLKPMGISQYRLAKDIGVDPARINAIVHGKRGITPATALRLGQYFGMSAEFWTNAQTHYDLAVERALHGQEIDAIRPLQAA</sequence>
<dbReference type="Proteomes" id="UP000523139">
    <property type="component" value="Unassembled WGS sequence"/>
</dbReference>
<dbReference type="CDD" id="cd00093">
    <property type="entry name" value="HTH_XRE"/>
    <property type="match status" value="1"/>
</dbReference>
<dbReference type="AlphaFoldDB" id="A0A7X8TLG3"/>
<evidence type="ECO:0000313" key="3">
    <source>
        <dbReference type="EMBL" id="NLS10770.1"/>
    </source>
</evidence>
<dbReference type="Gene3D" id="1.10.260.40">
    <property type="entry name" value="lambda repressor-like DNA-binding domains"/>
    <property type="match status" value="1"/>
</dbReference>
<dbReference type="PANTHER" id="PTHR36924:SF1">
    <property type="entry name" value="ANTITOXIN HIGA-1"/>
    <property type="match status" value="1"/>
</dbReference>
<accession>A0A7X8TLG3</accession>
<evidence type="ECO:0000259" key="2">
    <source>
        <dbReference type="PROSITE" id="PS50943"/>
    </source>
</evidence>
<comment type="caution">
    <text evidence="3">The sequence shown here is derived from an EMBL/GenBank/DDBJ whole genome shotgun (WGS) entry which is preliminary data.</text>
</comment>
<evidence type="ECO:0000256" key="1">
    <source>
        <dbReference type="ARBA" id="ARBA00023125"/>
    </source>
</evidence>
<dbReference type="PROSITE" id="PS50943">
    <property type="entry name" value="HTH_CROC1"/>
    <property type="match status" value="1"/>
</dbReference>
<reference evidence="3 4" key="1">
    <citation type="submission" date="2020-04" db="EMBL/GenBank/DDBJ databases">
        <title>Nesterenkonia sp. nov., isolated from marine sediment.</title>
        <authorList>
            <person name="Zhang G."/>
        </authorList>
    </citation>
    <scope>NUCLEOTIDE SEQUENCE [LARGE SCALE GENOMIC DNA]</scope>
    <source>
        <strain evidence="3 4">MY13</strain>
    </source>
</reference>
<dbReference type="InterPro" id="IPR010982">
    <property type="entry name" value="Lambda_DNA-bd_dom_sf"/>
</dbReference>
<dbReference type="InterPro" id="IPR013430">
    <property type="entry name" value="Toxin_antidote_HigA"/>
</dbReference>